<dbReference type="SUPFAM" id="SSF63737">
    <property type="entry name" value="Leukotriene A4 hydrolase N-terminal domain"/>
    <property type="match status" value="1"/>
</dbReference>
<keyword evidence="7" id="KW-0645">Protease</keyword>
<evidence type="ECO:0000256" key="9">
    <source>
        <dbReference type="ARBA" id="ARBA00022801"/>
    </source>
</evidence>
<dbReference type="Pfam" id="PF17900">
    <property type="entry name" value="Peptidase_M1_N"/>
    <property type="match status" value="1"/>
</dbReference>
<dbReference type="PANTHER" id="PTHR11533:SF174">
    <property type="entry name" value="PUROMYCIN-SENSITIVE AMINOPEPTIDASE-RELATED"/>
    <property type="match status" value="1"/>
</dbReference>
<dbReference type="GO" id="GO:0006508">
    <property type="term" value="P:proteolysis"/>
    <property type="evidence" value="ECO:0007669"/>
    <property type="project" value="UniProtKB-KW"/>
</dbReference>
<dbReference type="PATRIC" id="fig|817.53.peg.4833"/>
<evidence type="ECO:0000256" key="11">
    <source>
        <dbReference type="ARBA" id="ARBA00023049"/>
    </source>
</evidence>
<evidence type="ECO:0000313" key="14">
    <source>
        <dbReference type="EMBL" id="KFX72423.1"/>
    </source>
</evidence>
<dbReference type="EC" id="3.4.11.2" evidence="4"/>
<evidence type="ECO:0000256" key="6">
    <source>
        <dbReference type="ARBA" id="ARBA00022438"/>
    </source>
</evidence>
<comment type="catalytic activity">
    <reaction evidence="1">
        <text>Release of an N-terminal amino acid, Xaa-|-Yaa- from a peptide, amide or arylamide. Xaa is preferably Ala, but may be most amino acids including Pro (slow action). When a terminal hydrophobic residue is followed by a prolyl residue, the two may be released as an intact Xaa-Pro dipeptide.</text>
        <dbReference type="EC" id="3.4.11.2"/>
    </reaction>
</comment>
<feature type="domain" description="Aminopeptidase N-like N-terminal" evidence="13">
    <location>
        <begin position="137"/>
        <end position="210"/>
    </location>
</feature>
<evidence type="ECO:0000256" key="3">
    <source>
        <dbReference type="ARBA" id="ARBA00010136"/>
    </source>
</evidence>
<dbReference type="InterPro" id="IPR045357">
    <property type="entry name" value="Aminopeptidase_N-like_N"/>
</dbReference>
<feature type="domain" description="Peptidase M1 membrane alanine aminopeptidase" evidence="12">
    <location>
        <begin position="252"/>
        <end position="463"/>
    </location>
</feature>
<sequence>MKIHILFGMIGFFLLTGCCRTAEKNPRFYDAGVSKELAEHRKAEIKNLRYELSFSIPRQKGTPIDGDITLRFDLAAAQEVLIDFREERGKIKEVIANGKPVSDVRFENEHIILPASLTAKGANDIQIRFIAGNQSLNRNDEYLYTLLVPDRARTVFPCFEQPNLKAEFTLKLEVPADWKAVSNTYVRSETVAGGRKTVCFAPTEPLSTYLFSFVAGKLERQEYTQDGRTIAAYYRETDPKKIAQLDIVFRQVMASLHWLEEYTGIAYPFAKYDFIVLPGFQFGGMEHTGATLYNDNGIFLSEHPTPDEELNRAELIAHETSHMWFGDLVTMDWFDDVWTKEVFANYFAARIVEPLFPEINHTLNKLKTFNAASLTEDRTLGTNAIRQPLDNLRNAGLIYGQIIYNKAPVMMEKLVDRMGEANFRSGIREYLKTYSYANATWDDLIRILDGKASEDLATFSDVWVNRKGMPTLNFRIDGQELEVRQSDPYNRGLLWPQRFAVTLCGERDSVLRVNMTDTLVRIQLPFVPSLVLPNTDGRGYGLFVPDESALKWLLAHWWEVKDDTARQSLLMTLYENYLAKHISADDWTNSLLAGLPAEKNALVASTVSGYLAGAMRRVAPAQIAEVEARVYAISRNHPLPSCRVQLLRYFMQNATSQPMVKELYALWQEQSDKRLNQQDYTTLAYELAIRLPAESEQILRTQRARIDDPDRLRQFDFISRAVVSDTARLDTLFNSLLVAENRRIEPWTAAVIRYLNHPLREEQSVKYIRPGLEVLEEVQRTGDIFFPKNWASALLGNHLSRPAYEEVVRFLDAHPDYSPLLKNKILQAAYSLYREND</sequence>
<comment type="cofactor">
    <cofactor evidence="2">
        <name>Zn(2+)</name>
        <dbReference type="ChEBI" id="CHEBI:29105"/>
    </cofactor>
</comment>
<evidence type="ECO:0000256" key="5">
    <source>
        <dbReference type="ARBA" id="ARBA00015611"/>
    </source>
</evidence>
<dbReference type="GO" id="GO:0042277">
    <property type="term" value="F:peptide binding"/>
    <property type="evidence" value="ECO:0007669"/>
    <property type="project" value="TreeGrafter"/>
</dbReference>
<dbReference type="AlphaFoldDB" id="A0A0I9S4E7"/>
<keyword evidence="6 14" id="KW-0031">Aminopeptidase</keyword>
<evidence type="ECO:0000259" key="12">
    <source>
        <dbReference type="Pfam" id="PF01433"/>
    </source>
</evidence>
<dbReference type="GO" id="GO:0005615">
    <property type="term" value="C:extracellular space"/>
    <property type="evidence" value="ECO:0007669"/>
    <property type="project" value="TreeGrafter"/>
</dbReference>
<proteinExistence type="inferred from homology"/>
<evidence type="ECO:0000256" key="2">
    <source>
        <dbReference type="ARBA" id="ARBA00001947"/>
    </source>
</evidence>
<dbReference type="GO" id="GO:0016285">
    <property type="term" value="F:alanyl aminopeptidase activity"/>
    <property type="evidence" value="ECO:0007669"/>
    <property type="project" value="UniProtKB-EC"/>
</dbReference>
<comment type="caution">
    <text evidence="14">The sequence shown here is derived from an EMBL/GenBank/DDBJ whole genome shotgun (WGS) entry which is preliminary data.</text>
</comment>
<dbReference type="PANTHER" id="PTHR11533">
    <property type="entry name" value="PROTEASE M1 ZINC METALLOPROTEASE"/>
    <property type="match status" value="1"/>
</dbReference>
<dbReference type="GO" id="GO:0043171">
    <property type="term" value="P:peptide catabolic process"/>
    <property type="evidence" value="ECO:0007669"/>
    <property type="project" value="TreeGrafter"/>
</dbReference>
<evidence type="ECO:0000256" key="1">
    <source>
        <dbReference type="ARBA" id="ARBA00000098"/>
    </source>
</evidence>
<dbReference type="GO" id="GO:0005737">
    <property type="term" value="C:cytoplasm"/>
    <property type="evidence" value="ECO:0007669"/>
    <property type="project" value="TreeGrafter"/>
</dbReference>
<dbReference type="GO" id="GO:0016020">
    <property type="term" value="C:membrane"/>
    <property type="evidence" value="ECO:0007669"/>
    <property type="project" value="TreeGrafter"/>
</dbReference>
<dbReference type="PROSITE" id="PS51257">
    <property type="entry name" value="PROKAR_LIPOPROTEIN"/>
    <property type="match status" value="1"/>
</dbReference>
<gene>
    <name evidence="14" type="ORF">EE52_0223350</name>
</gene>
<reference evidence="14" key="2">
    <citation type="submission" date="2014-07" db="EMBL/GenBank/DDBJ databases">
        <title>Genetics and epidemiology of antimicrobial resistance in B. fragilis group.</title>
        <authorList>
            <person name="Sydenham T.V."/>
            <person name="Hasman H."/>
            <person name="Kemp M."/>
            <person name="Justesen U.S."/>
        </authorList>
    </citation>
    <scope>NUCLEOTIDE SEQUENCE [LARGE SCALE GENOMIC DNA]</scope>
    <source>
        <strain evidence="14">DCMOUH0018B</strain>
    </source>
</reference>
<organism evidence="14">
    <name type="scientific">Bacteroides fragilis</name>
    <dbReference type="NCBI Taxonomy" id="817"/>
    <lineage>
        <taxon>Bacteria</taxon>
        <taxon>Pseudomonadati</taxon>
        <taxon>Bacteroidota</taxon>
        <taxon>Bacteroidia</taxon>
        <taxon>Bacteroidales</taxon>
        <taxon>Bacteroidaceae</taxon>
        <taxon>Bacteroides</taxon>
    </lineage>
</organism>
<dbReference type="InterPro" id="IPR050344">
    <property type="entry name" value="Peptidase_M1_aminopeptidases"/>
</dbReference>
<evidence type="ECO:0000256" key="8">
    <source>
        <dbReference type="ARBA" id="ARBA00022723"/>
    </source>
</evidence>
<keyword evidence="8" id="KW-0479">Metal-binding</keyword>
<dbReference type="SUPFAM" id="SSF55486">
    <property type="entry name" value="Metalloproteases ('zincins'), catalytic domain"/>
    <property type="match status" value="1"/>
</dbReference>
<dbReference type="CDD" id="cd09602">
    <property type="entry name" value="M1_APN"/>
    <property type="match status" value="1"/>
</dbReference>
<name>A0A0I9S4E7_BACFG</name>
<keyword evidence="10" id="KW-0862">Zinc</keyword>
<evidence type="ECO:0000256" key="7">
    <source>
        <dbReference type="ARBA" id="ARBA00022670"/>
    </source>
</evidence>
<dbReference type="InterPro" id="IPR027268">
    <property type="entry name" value="Peptidase_M4/M1_CTD_sf"/>
</dbReference>
<dbReference type="Gene3D" id="1.10.390.10">
    <property type="entry name" value="Neutral Protease Domain 2"/>
    <property type="match status" value="1"/>
</dbReference>
<evidence type="ECO:0000256" key="4">
    <source>
        <dbReference type="ARBA" id="ARBA00012564"/>
    </source>
</evidence>
<dbReference type="InterPro" id="IPR042097">
    <property type="entry name" value="Aminopeptidase_N-like_N_sf"/>
</dbReference>
<dbReference type="Gene3D" id="2.60.40.1730">
    <property type="entry name" value="tricorn interacting facor f3 domain"/>
    <property type="match status" value="1"/>
</dbReference>
<dbReference type="EMBL" id="JMZZ02000228">
    <property type="protein sequence ID" value="KFX72423.1"/>
    <property type="molecule type" value="Genomic_DNA"/>
</dbReference>
<keyword evidence="11" id="KW-0482">Metalloprotease</keyword>
<protein>
    <recommendedName>
        <fullName evidence="5">Aminopeptidase N</fullName>
        <ecNumber evidence="4">3.4.11.2</ecNumber>
    </recommendedName>
</protein>
<accession>A0A0I9S4E7</accession>
<dbReference type="RefSeq" id="WP_044302154.1">
    <property type="nucleotide sequence ID" value="NZ_CAEUHN010000020.1"/>
</dbReference>
<comment type="similarity">
    <text evidence="3">Belongs to the peptidase M1 family.</text>
</comment>
<evidence type="ECO:0000259" key="13">
    <source>
        <dbReference type="Pfam" id="PF17900"/>
    </source>
</evidence>
<reference evidence="14" key="1">
    <citation type="book" date="2014" name="THE 24TH EUROPEAN CONGRESS OF CLINICAL MICROBIOLOGY AND INFECTIOUS DISEASES" publisher="ECCMID 2014" city="Barcelona, Spain">
        <title>Identification of resistance genes in three multidrug-resistant Bacteroides fragilis isolates by whole genome sequencing.</title>
        <editorList>
            <person name="Unknown"/>
            <person name="A."/>
        </editorList>
        <authorList>
            <person name="Sydenham T.V."/>
            <person name="Hasman H."/>
            <person name="Wang M."/>
            <person name="Soki J."/>
            <person name="Nagy E."/>
            <person name="Justesen U.S."/>
        </authorList>
    </citation>
    <scope>NUCLEOTIDE SEQUENCE</scope>
    <source>
        <strain evidence="14">DCMOUH0018B</strain>
    </source>
</reference>
<dbReference type="Pfam" id="PF01433">
    <property type="entry name" value="Peptidase_M1"/>
    <property type="match status" value="1"/>
</dbReference>
<evidence type="ECO:0000256" key="10">
    <source>
        <dbReference type="ARBA" id="ARBA00022833"/>
    </source>
</evidence>
<dbReference type="InterPro" id="IPR001930">
    <property type="entry name" value="Peptidase_M1"/>
</dbReference>
<keyword evidence="9" id="KW-0378">Hydrolase</keyword>
<dbReference type="PRINTS" id="PR00756">
    <property type="entry name" value="ALADIPTASE"/>
</dbReference>
<dbReference type="GO" id="GO:0008270">
    <property type="term" value="F:zinc ion binding"/>
    <property type="evidence" value="ECO:0007669"/>
    <property type="project" value="InterPro"/>
</dbReference>
<dbReference type="GO" id="GO:0070006">
    <property type="term" value="F:metalloaminopeptidase activity"/>
    <property type="evidence" value="ECO:0007669"/>
    <property type="project" value="TreeGrafter"/>
</dbReference>
<dbReference type="InterPro" id="IPR014782">
    <property type="entry name" value="Peptidase_M1_dom"/>
</dbReference>